<name>G7VIC3_9CREN</name>
<dbReference type="STRING" id="1104324.P186_2007"/>
<reference evidence="1 2" key="1">
    <citation type="journal article" date="2012" name="J. Bacteriol.">
        <title>Complete genome sequence of strain 1860, a crenarchaeon of the genus pyrobaculum able to grow with various electron acceptors.</title>
        <authorList>
            <person name="Mardanov A.V."/>
            <person name="Gumerov V.M."/>
            <person name="Slobodkina G.B."/>
            <person name="Beletsky A.V."/>
            <person name="Bonch-Osmolovskaya E.A."/>
            <person name="Ravin N.V."/>
            <person name="Skryabin K.G."/>
        </authorList>
    </citation>
    <scope>NUCLEOTIDE SEQUENCE [LARGE SCALE GENOMIC DNA]</scope>
    <source>
        <strain evidence="1 2">1860</strain>
    </source>
</reference>
<protein>
    <submittedName>
        <fullName evidence="1">Glycosyl transferase, group 1</fullName>
    </submittedName>
</protein>
<proteinExistence type="predicted"/>
<dbReference type="GO" id="GO:0016740">
    <property type="term" value="F:transferase activity"/>
    <property type="evidence" value="ECO:0007669"/>
    <property type="project" value="UniProtKB-KW"/>
</dbReference>
<dbReference type="SUPFAM" id="SSF53756">
    <property type="entry name" value="UDP-Glycosyltransferase/glycogen phosphorylase"/>
    <property type="match status" value="1"/>
</dbReference>
<dbReference type="OrthoDB" id="29147at2157"/>
<dbReference type="BioCyc" id="PSP1104324:GJSN-1959-MONOMER"/>
<dbReference type="HOGENOM" id="CLU_2476156_0_0_2"/>
<dbReference type="GeneID" id="11596496"/>
<dbReference type="eggNOG" id="arCOG01408">
    <property type="taxonomic scope" value="Archaea"/>
</dbReference>
<keyword evidence="1" id="KW-0808">Transferase</keyword>
<dbReference type="Gene3D" id="3.40.50.2000">
    <property type="entry name" value="Glycogen Phosphorylase B"/>
    <property type="match status" value="1"/>
</dbReference>
<accession>G7VIC3</accession>
<evidence type="ECO:0000313" key="2">
    <source>
        <dbReference type="Proteomes" id="UP000005867"/>
    </source>
</evidence>
<dbReference type="AlphaFoldDB" id="G7VIC3"/>
<keyword evidence="2" id="KW-1185">Reference proteome</keyword>
<dbReference type="RefSeq" id="WP_014289228.1">
    <property type="nucleotide sequence ID" value="NC_016645.1"/>
</dbReference>
<evidence type="ECO:0000313" key="1">
    <source>
        <dbReference type="EMBL" id="AET33403.1"/>
    </source>
</evidence>
<sequence length="87" mass="9884">MASDVVVVPSLQVAWRFVVIEARLRGKTVMGTRVGGIADRIVDGYGGFLAPPRDPQDITEKILYFCRESDEATQRVLSIRVYKVWKW</sequence>
<dbReference type="Pfam" id="PF13692">
    <property type="entry name" value="Glyco_trans_1_4"/>
    <property type="match status" value="1"/>
</dbReference>
<dbReference type="Proteomes" id="UP000005867">
    <property type="component" value="Chromosome"/>
</dbReference>
<dbReference type="KEGG" id="pyr:P186_2007"/>
<dbReference type="EMBL" id="CP003098">
    <property type="protein sequence ID" value="AET33403.1"/>
    <property type="molecule type" value="Genomic_DNA"/>
</dbReference>
<gene>
    <name evidence="1" type="ORF">P186_2007</name>
</gene>
<organism evidence="1 2">
    <name type="scientific">Pyrobaculum ferrireducens</name>
    <dbReference type="NCBI Taxonomy" id="1104324"/>
    <lineage>
        <taxon>Archaea</taxon>
        <taxon>Thermoproteota</taxon>
        <taxon>Thermoprotei</taxon>
        <taxon>Thermoproteales</taxon>
        <taxon>Thermoproteaceae</taxon>
        <taxon>Pyrobaculum</taxon>
    </lineage>
</organism>